<dbReference type="GO" id="GO:0005576">
    <property type="term" value="C:extracellular region"/>
    <property type="evidence" value="ECO:0007669"/>
    <property type="project" value="UniProtKB-SubCell"/>
</dbReference>
<dbReference type="Gene3D" id="2.10.70.10">
    <property type="entry name" value="Complement Module, domain 1"/>
    <property type="match status" value="1"/>
</dbReference>
<dbReference type="AlphaFoldDB" id="A0AAV6VW62"/>
<comment type="subcellular location">
    <subcellularLocation>
        <location evidence="1">Secreted</location>
    </subcellularLocation>
</comment>
<proteinExistence type="predicted"/>
<dbReference type="PANTHER" id="PTHR46698:SF3">
    <property type="entry name" value="TENECTIN ISOFORM 1-RELATED"/>
    <property type="match status" value="1"/>
</dbReference>
<dbReference type="SMART" id="SM00214">
    <property type="entry name" value="VWC"/>
    <property type="match status" value="2"/>
</dbReference>
<evidence type="ECO:0000259" key="6">
    <source>
        <dbReference type="PROSITE" id="PS50184"/>
    </source>
</evidence>
<evidence type="ECO:0000313" key="7">
    <source>
        <dbReference type="EMBL" id="KAG8200443.1"/>
    </source>
</evidence>
<keyword evidence="3 5" id="KW-0732">Signal</keyword>
<feature type="region of interest" description="Disordered" evidence="4">
    <location>
        <begin position="281"/>
        <end position="414"/>
    </location>
</feature>
<feature type="signal peptide" evidence="5">
    <location>
        <begin position="1"/>
        <end position="23"/>
    </location>
</feature>
<evidence type="ECO:0000256" key="3">
    <source>
        <dbReference type="ARBA" id="ARBA00022729"/>
    </source>
</evidence>
<evidence type="ECO:0000256" key="2">
    <source>
        <dbReference type="ARBA" id="ARBA00022525"/>
    </source>
</evidence>
<name>A0AAV6VW62_9ARAC</name>
<sequence length="903" mass="100591">MKMTSFAVFTSFILIAFFQVSHAVPLRLQKRAAFYIANETACVVDNLVYSNGDPIPTDDPCEACKCRPPGFACVLKDCQKKPGCRAIRRAGECCPEYICGCEHNGRMYRDGDEIRDAKNPCYTCHCQGSSIACAFVDCFFRVDCAPEPNLKIPFRLTKNPCYTCHCQGSSIACAFVNCFFRVDCAPEYVQDKCYPEYNHCATTINSRNISETFTTDSIEAVFDIFTEPPRRLEESSVEYVEPEDGRSGETLEETVEIKEQVLPPETESLADVIHRIAITVEDELESETTPGYQTTEAPAEYETPDKDSHTKSDVLPTTPQPTEESVPEEISSPPSEINEEISSDNQAENEVKLLNTELDGNAFEEVKEATPEEVISVSTSDDSAEIDTEATSTTGFQSTNGDIQTNQPTTEPNLQKDFLNVGEIPVRIAEIAKETNEIKRFRSLDNNGTEANLTTDDETKHSATETVPLNQDSSEESLNVDVEEVKQTPVPEVVSEQNESEKPLITEMLLSKIPEDKIAEYLISLKKTSTQAPITDETSRDSVTLVTITDNKPSETIYDETTTEIKEVTIELKEQSTPSSVTSIDAQEGLVKAFNDLADPNESREGAVILEEISTSQKISNDVVTDTTTESIAFETSTPKHTTQFKTVEHSTEDDANKNVSTTTSRNGTLKFFQKGKVAPGIRTGRSSYIEFNEDIKAIIMKELASIERIKQEQGNRGISIEFVEGPKSNIPPLYPEDVPEKVLKELGLYRGTELQKKMDIYKERFDKDNSIIVPYPSGNVAPPGSMCIFGEDEYWPRQKFSHRSGGGYRTGEISPNRNVSGHAEGKEISPLATEDDDSPKKEIENEDYWIDYPDTGDFPPFPTDVGIGTVEKLVNFPSEVQREHLKLQMELEKKYCPTNPEA</sequence>
<feature type="compositionally biased region" description="Polar residues" evidence="4">
    <location>
        <begin position="389"/>
        <end position="413"/>
    </location>
</feature>
<evidence type="ECO:0000256" key="4">
    <source>
        <dbReference type="SAM" id="MobiDB-lite"/>
    </source>
</evidence>
<dbReference type="SUPFAM" id="SSF57603">
    <property type="entry name" value="FnI-like domain"/>
    <property type="match status" value="2"/>
</dbReference>
<dbReference type="EMBL" id="JAFNEN010000015">
    <property type="protein sequence ID" value="KAG8200443.1"/>
    <property type="molecule type" value="Genomic_DNA"/>
</dbReference>
<feature type="compositionally biased region" description="Basic and acidic residues" evidence="4">
    <location>
        <begin position="303"/>
        <end position="312"/>
    </location>
</feature>
<feature type="compositionally biased region" description="Polar residues" evidence="4">
    <location>
        <begin position="287"/>
        <end position="296"/>
    </location>
</feature>
<dbReference type="InterPro" id="IPR052424">
    <property type="entry name" value="Kielin_Chordin-BMP_Reg"/>
</dbReference>
<protein>
    <recommendedName>
        <fullName evidence="6">VWFC domain-containing protein</fullName>
    </recommendedName>
</protein>
<dbReference type="Pfam" id="PF23334">
    <property type="entry name" value="VWC2L_2nd"/>
    <property type="match status" value="1"/>
</dbReference>
<organism evidence="7 8">
    <name type="scientific">Oedothorax gibbosus</name>
    <dbReference type="NCBI Taxonomy" id="931172"/>
    <lineage>
        <taxon>Eukaryota</taxon>
        <taxon>Metazoa</taxon>
        <taxon>Ecdysozoa</taxon>
        <taxon>Arthropoda</taxon>
        <taxon>Chelicerata</taxon>
        <taxon>Arachnida</taxon>
        <taxon>Araneae</taxon>
        <taxon>Araneomorphae</taxon>
        <taxon>Entelegynae</taxon>
        <taxon>Araneoidea</taxon>
        <taxon>Linyphiidae</taxon>
        <taxon>Erigoninae</taxon>
        <taxon>Oedothorax</taxon>
    </lineage>
</organism>
<keyword evidence="8" id="KW-1185">Reference proteome</keyword>
<keyword evidence="2" id="KW-0964">Secreted</keyword>
<feature type="domain" description="VWFC" evidence="6">
    <location>
        <begin position="40"/>
        <end position="100"/>
    </location>
</feature>
<accession>A0AAV6VW62</accession>
<feature type="region of interest" description="Disordered" evidence="4">
    <location>
        <begin position="801"/>
        <end position="844"/>
    </location>
</feature>
<evidence type="ECO:0000256" key="1">
    <source>
        <dbReference type="ARBA" id="ARBA00004613"/>
    </source>
</evidence>
<reference evidence="7 8" key="1">
    <citation type="journal article" date="2022" name="Nat. Ecol. Evol.">
        <title>A masculinizing supergene underlies an exaggerated male reproductive morph in a spider.</title>
        <authorList>
            <person name="Hendrickx F."/>
            <person name="De Corte Z."/>
            <person name="Sonet G."/>
            <person name="Van Belleghem S.M."/>
            <person name="Kostlbacher S."/>
            <person name="Vangestel C."/>
        </authorList>
    </citation>
    <scope>NUCLEOTIDE SEQUENCE [LARGE SCALE GENOMIC DNA]</scope>
    <source>
        <strain evidence="7">W744_W776</strain>
    </source>
</reference>
<feature type="region of interest" description="Disordered" evidence="4">
    <location>
        <begin position="443"/>
        <end position="501"/>
    </location>
</feature>
<gene>
    <name evidence="7" type="ORF">JTE90_000525</name>
</gene>
<dbReference type="Proteomes" id="UP000827092">
    <property type="component" value="Unassembled WGS sequence"/>
</dbReference>
<feature type="chain" id="PRO_5043955761" description="VWFC domain-containing protein" evidence="5">
    <location>
        <begin position="24"/>
        <end position="903"/>
    </location>
</feature>
<dbReference type="InterPro" id="IPR001007">
    <property type="entry name" value="VWF_dom"/>
</dbReference>
<comment type="caution">
    <text evidence="7">The sequence shown here is derived from an EMBL/GenBank/DDBJ whole genome shotgun (WGS) entry which is preliminary data.</text>
</comment>
<dbReference type="PANTHER" id="PTHR46698">
    <property type="entry name" value="CROSSVEINLESS 2"/>
    <property type="match status" value="1"/>
</dbReference>
<evidence type="ECO:0000256" key="5">
    <source>
        <dbReference type="SAM" id="SignalP"/>
    </source>
</evidence>
<dbReference type="PROSITE" id="PS50184">
    <property type="entry name" value="VWFC_2"/>
    <property type="match status" value="1"/>
</dbReference>
<evidence type="ECO:0000313" key="8">
    <source>
        <dbReference type="Proteomes" id="UP000827092"/>
    </source>
</evidence>
<feature type="compositionally biased region" description="Polar residues" evidence="4">
    <location>
        <begin position="444"/>
        <end position="454"/>
    </location>
</feature>